<reference evidence="7 8" key="1">
    <citation type="submission" date="2020-07" db="EMBL/GenBank/DDBJ databases">
        <authorList>
            <person name="Feng X."/>
        </authorList>
    </citation>
    <scope>NUCLEOTIDE SEQUENCE [LARGE SCALE GENOMIC DNA]</scope>
    <source>
        <strain evidence="7 8">JCM14086</strain>
    </source>
</reference>
<feature type="transmembrane region" description="Helical" evidence="5">
    <location>
        <begin position="144"/>
        <end position="165"/>
    </location>
</feature>
<feature type="transmembrane region" description="Helical" evidence="5">
    <location>
        <begin position="21"/>
        <end position="39"/>
    </location>
</feature>
<name>A0A7X1B000_9BACT</name>
<evidence type="ECO:0000313" key="7">
    <source>
        <dbReference type="EMBL" id="MBC2603059.1"/>
    </source>
</evidence>
<dbReference type="GO" id="GO:0140359">
    <property type="term" value="F:ABC-type transporter activity"/>
    <property type="evidence" value="ECO:0007669"/>
    <property type="project" value="InterPro"/>
</dbReference>
<dbReference type="InterPro" id="IPR013525">
    <property type="entry name" value="ABC2_TM"/>
</dbReference>
<feature type="transmembrane region" description="Helical" evidence="5">
    <location>
        <begin position="59"/>
        <end position="77"/>
    </location>
</feature>
<feature type="domain" description="ABC-2 type transporter transmembrane" evidence="6">
    <location>
        <begin position="56"/>
        <end position="247"/>
    </location>
</feature>
<dbReference type="PANTHER" id="PTHR43471">
    <property type="entry name" value="ABC TRANSPORTER PERMEASE"/>
    <property type="match status" value="1"/>
</dbReference>
<evidence type="ECO:0000259" key="6">
    <source>
        <dbReference type="Pfam" id="PF12698"/>
    </source>
</evidence>
<proteinExistence type="predicted"/>
<dbReference type="GO" id="GO:0016020">
    <property type="term" value="C:membrane"/>
    <property type="evidence" value="ECO:0007669"/>
    <property type="project" value="UniProtKB-SubCell"/>
</dbReference>
<evidence type="ECO:0000256" key="5">
    <source>
        <dbReference type="SAM" id="Phobius"/>
    </source>
</evidence>
<keyword evidence="2 5" id="KW-0812">Transmembrane</keyword>
<protein>
    <submittedName>
        <fullName evidence="7">ABC transporter permease</fullName>
    </submittedName>
</protein>
<evidence type="ECO:0000313" key="8">
    <source>
        <dbReference type="Proteomes" id="UP000525652"/>
    </source>
</evidence>
<dbReference type="Proteomes" id="UP000525652">
    <property type="component" value="Unassembled WGS sequence"/>
</dbReference>
<accession>A0A7X1B000</accession>
<comment type="caution">
    <text evidence="7">The sequence shown here is derived from an EMBL/GenBank/DDBJ whole genome shotgun (WGS) entry which is preliminary data.</text>
</comment>
<feature type="transmembrane region" description="Helical" evidence="5">
    <location>
        <begin position="232"/>
        <end position="250"/>
    </location>
</feature>
<keyword evidence="4 5" id="KW-0472">Membrane</keyword>
<dbReference type="AlphaFoldDB" id="A0A7X1B000"/>
<evidence type="ECO:0000256" key="3">
    <source>
        <dbReference type="ARBA" id="ARBA00022989"/>
    </source>
</evidence>
<evidence type="ECO:0000256" key="4">
    <source>
        <dbReference type="ARBA" id="ARBA00023136"/>
    </source>
</evidence>
<dbReference type="RefSeq" id="WP_185693702.1">
    <property type="nucleotide sequence ID" value="NZ_JACHVA010000117.1"/>
</dbReference>
<feature type="transmembrane region" description="Helical" evidence="5">
    <location>
        <begin position="97"/>
        <end position="124"/>
    </location>
</feature>
<dbReference type="EMBL" id="JACHVA010000117">
    <property type="protein sequence ID" value="MBC2603059.1"/>
    <property type="molecule type" value="Genomic_DNA"/>
</dbReference>
<feature type="transmembrane region" description="Helical" evidence="5">
    <location>
        <begin position="172"/>
        <end position="193"/>
    </location>
</feature>
<dbReference type="Pfam" id="PF12698">
    <property type="entry name" value="ABC2_membrane_3"/>
    <property type="match status" value="1"/>
</dbReference>
<comment type="subcellular location">
    <subcellularLocation>
        <location evidence="1">Membrane</location>
        <topology evidence="1">Multi-pass membrane protein</topology>
    </subcellularLocation>
</comment>
<organism evidence="7 8">
    <name type="scientific">Puniceicoccus vermicola</name>
    <dbReference type="NCBI Taxonomy" id="388746"/>
    <lineage>
        <taxon>Bacteria</taxon>
        <taxon>Pseudomonadati</taxon>
        <taxon>Verrucomicrobiota</taxon>
        <taxon>Opitutia</taxon>
        <taxon>Puniceicoccales</taxon>
        <taxon>Puniceicoccaceae</taxon>
        <taxon>Puniceicoccus</taxon>
    </lineage>
</organism>
<gene>
    <name evidence="7" type="ORF">H5P30_14850</name>
</gene>
<sequence>MRNFINFLRHEIRVILFSPSSYVAGVLFLLLMGLIYWAILKSFTLAPQEDTPATQFFRVFWIPAFFVVPLLTMRSVAEERRLGTLQTLLTTPTGPVVVVLAKFCAIYLFYLFLWSCTIAFPLLASEMTSVDQARTILFDPASLLGGYLFVALSGTLFIALGIFCSSLTRSQLVAGMLCFTGLFLLIAGSRLLLEVPLPETGPVGSLNSLFQYLQTFEHLLDFSAGIIDSRPFVYYLSGSIFFLIFSVILVERKA</sequence>
<evidence type="ECO:0000256" key="1">
    <source>
        <dbReference type="ARBA" id="ARBA00004141"/>
    </source>
</evidence>
<keyword evidence="3 5" id="KW-1133">Transmembrane helix</keyword>
<keyword evidence="8" id="KW-1185">Reference proteome</keyword>
<evidence type="ECO:0000256" key="2">
    <source>
        <dbReference type="ARBA" id="ARBA00022692"/>
    </source>
</evidence>